<dbReference type="AlphaFoldDB" id="A0A0G1JJI7"/>
<dbReference type="InterPro" id="IPR008217">
    <property type="entry name" value="Ccc1_fam"/>
</dbReference>
<evidence type="ECO:0000256" key="5">
    <source>
        <dbReference type="SAM" id="Phobius"/>
    </source>
</evidence>
<evidence type="ECO:0000313" key="6">
    <source>
        <dbReference type="EMBL" id="KKT71535.1"/>
    </source>
</evidence>
<evidence type="ECO:0000256" key="4">
    <source>
        <dbReference type="ARBA" id="ARBA00023136"/>
    </source>
</evidence>
<comment type="subcellular location">
    <subcellularLocation>
        <location evidence="1">Endomembrane system</location>
        <topology evidence="1">Multi-pass membrane protein</topology>
    </subcellularLocation>
</comment>
<gene>
    <name evidence="6" type="ORF">UW63_C0014G0007</name>
</gene>
<organism evidence="6 7">
    <name type="scientific">Candidatus Uhrbacteria bacterium GW2011_GWF2_44_350</name>
    <dbReference type="NCBI Taxonomy" id="1619000"/>
    <lineage>
        <taxon>Bacteria</taxon>
        <taxon>Candidatus Uhriibacteriota</taxon>
    </lineage>
</organism>
<feature type="transmembrane region" description="Helical" evidence="5">
    <location>
        <begin position="21"/>
        <end position="38"/>
    </location>
</feature>
<protein>
    <recommendedName>
        <fullName evidence="8">Integral membrane protein</fullName>
    </recommendedName>
</protein>
<dbReference type="PANTHER" id="PTHR31851">
    <property type="entry name" value="FE(2+)/MN(2+) TRANSPORTER PCL1"/>
    <property type="match status" value="1"/>
</dbReference>
<dbReference type="GO" id="GO:0030026">
    <property type="term" value="P:intracellular manganese ion homeostasis"/>
    <property type="evidence" value="ECO:0007669"/>
    <property type="project" value="InterPro"/>
</dbReference>
<evidence type="ECO:0000256" key="3">
    <source>
        <dbReference type="ARBA" id="ARBA00022989"/>
    </source>
</evidence>
<keyword evidence="4 5" id="KW-0472">Membrane</keyword>
<keyword evidence="2 5" id="KW-0812">Transmembrane</keyword>
<evidence type="ECO:0008006" key="8">
    <source>
        <dbReference type="Google" id="ProtNLM"/>
    </source>
</evidence>
<feature type="transmembrane region" description="Helical" evidence="5">
    <location>
        <begin position="148"/>
        <end position="174"/>
    </location>
</feature>
<keyword evidence="3 5" id="KW-1133">Transmembrane helix</keyword>
<dbReference type="GO" id="GO:0005384">
    <property type="term" value="F:manganese ion transmembrane transporter activity"/>
    <property type="evidence" value="ECO:0007669"/>
    <property type="project" value="InterPro"/>
</dbReference>
<dbReference type="GO" id="GO:0012505">
    <property type="term" value="C:endomembrane system"/>
    <property type="evidence" value="ECO:0007669"/>
    <property type="project" value="UniProtKB-SubCell"/>
</dbReference>
<dbReference type="Pfam" id="PF01988">
    <property type="entry name" value="VIT1"/>
    <property type="match status" value="1"/>
</dbReference>
<name>A0A0G1JJI7_9BACT</name>
<proteinExistence type="predicted"/>
<comment type="caution">
    <text evidence="6">The sequence shown here is derived from an EMBL/GenBank/DDBJ whole genome shotgun (WGS) entry which is preliminary data.</text>
</comment>
<evidence type="ECO:0000256" key="2">
    <source>
        <dbReference type="ARBA" id="ARBA00022692"/>
    </source>
</evidence>
<evidence type="ECO:0000256" key="1">
    <source>
        <dbReference type="ARBA" id="ARBA00004127"/>
    </source>
</evidence>
<evidence type="ECO:0000313" key="7">
    <source>
        <dbReference type="Proteomes" id="UP000034154"/>
    </source>
</evidence>
<accession>A0A0G1JJI7</accession>
<dbReference type="EMBL" id="LCJB01000014">
    <property type="protein sequence ID" value="KKT71535.1"/>
    <property type="molecule type" value="Genomic_DNA"/>
</dbReference>
<feature type="transmembrane region" description="Helical" evidence="5">
    <location>
        <begin position="116"/>
        <end position="136"/>
    </location>
</feature>
<feature type="transmembrane region" description="Helical" evidence="5">
    <location>
        <begin position="87"/>
        <end position="110"/>
    </location>
</feature>
<feature type="transmembrane region" description="Helical" evidence="5">
    <location>
        <begin position="44"/>
        <end position="66"/>
    </location>
</feature>
<sequence>MFKFFRKKQRNLSVREAVFGLEDGLVSTLGAIVGIAVGTNNTPVIILSGLVILAVESLSMGAGSFLSNETAEMIHERSEKKARRESIRAGMVMIAAYLVGGFVPLISYFFLPPSQAVLLSVAMTVVALSGVGFWAGRVSGRNPWKTSVEMVVVSISAAAVGYLIGRGVSMFFGIDIPT</sequence>
<dbReference type="CDD" id="cd01059">
    <property type="entry name" value="CCC1_like"/>
    <property type="match status" value="1"/>
</dbReference>
<dbReference type="Proteomes" id="UP000034154">
    <property type="component" value="Unassembled WGS sequence"/>
</dbReference>
<reference evidence="6 7" key="1">
    <citation type="journal article" date="2015" name="Nature">
        <title>rRNA introns, odd ribosomes, and small enigmatic genomes across a large radiation of phyla.</title>
        <authorList>
            <person name="Brown C.T."/>
            <person name="Hug L.A."/>
            <person name="Thomas B.C."/>
            <person name="Sharon I."/>
            <person name="Castelle C.J."/>
            <person name="Singh A."/>
            <person name="Wilkins M.J."/>
            <person name="Williams K.H."/>
            <person name="Banfield J.F."/>
        </authorList>
    </citation>
    <scope>NUCLEOTIDE SEQUENCE [LARGE SCALE GENOMIC DNA]</scope>
</reference>